<reference evidence="3 4" key="1">
    <citation type="journal article" date="2011" name="Environ. Microbiol.">
        <title>Genome of alkaliphilic Bacillus pseudofirmus OF4 reveals adaptations that support the ability to grow in an external pH range from 7.5 to 11.4.</title>
        <authorList>
            <person name="Janto B."/>
            <person name="Ahmed A."/>
            <person name="Ito M."/>
            <person name="Liu J."/>
            <person name="Hicks D.B."/>
            <person name="Pagni S."/>
            <person name="Fackelmayer O.J."/>
            <person name="Smith T.A."/>
            <person name="Earl J."/>
            <person name="Elbourne L.D."/>
            <person name="Hassan K."/>
            <person name="Paulsen I.T."/>
            <person name="Kolsto A.B."/>
            <person name="Tourasse N.J."/>
            <person name="Ehrlich G.D."/>
            <person name="Boissy R."/>
            <person name="Ivey D.M."/>
            <person name="Li G."/>
            <person name="Xue Y."/>
            <person name="Ma Y."/>
            <person name="Hu F.Z."/>
            <person name="Krulwich T.A."/>
        </authorList>
    </citation>
    <scope>NUCLEOTIDE SEQUENCE [LARGE SCALE GENOMIC DNA]</scope>
    <source>
        <strain evidence="4">ATCC BAA-2126 / JCM 17055 / OF4</strain>
    </source>
</reference>
<keyword evidence="3" id="KW-0614">Plasmid</keyword>
<proteinExistence type="predicted"/>
<evidence type="ECO:0000259" key="2">
    <source>
        <dbReference type="Pfam" id="PF18796"/>
    </source>
</evidence>
<accession>D3G1C7</accession>
<keyword evidence="1" id="KW-0175">Coiled coil</keyword>
<geneLocation type="plasmid" evidence="3 4">
    <name>pBpOF4-01</name>
</geneLocation>
<dbReference type="AlphaFoldDB" id="D3G1C7"/>
<dbReference type="Proteomes" id="UP000001544">
    <property type="component" value="Plasmid pBpOF4-01"/>
</dbReference>
<feature type="domain" description="Large polyvalent protein-associated" evidence="2">
    <location>
        <begin position="554"/>
        <end position="625"/>
    </location>
</feature>
<keyword evidence="4" id="KW-1185">Reference proteome</keyword>
<evidence type="ECO:0000256" key="1">
    <source>
        <dbReference type="SAM" id="Coils"/>
    </source>
</evidence>
<dbReference type="EMBL" id="CP001879">
    <property type="protein sequence ID" value="ADC52153.1"/>
    <property type="molecule type" value="Genomic_DNA"/>
</dbReference>
<dbReference type="HOGENOM" id="CLU_034655_0_0_9"/>
<dbReference type="InterPro" id="IPR041047">
    <property type="entry name" value="LPD1"/>
</dbReference>
<dbReference type="eggNOG" id="COG1040">
    <property type="taxonomic scope" value="Bacteria"/>
</dbReference>
<feature type="coiled-coil region" evidence="1">
    <location>
        <begin position="190"/>
        <end position="217"/>
    </location>
</feature>
<sequence length="628" mass="72618">MEQTNLFDFINEEYPVNVFARKPQNIKVARTEKQQNNRVSYDVGDLVGGSRKEQHQLRERFEQRPSLEILNILEKESPLLAEQAVTKSVLLSFSLEKEKEEGTEPQVAMIKKLLLQRINASPKNQSEESRQQFTRALLEVQKHLNTVRNLNELKDFHNEWTPRLRAERGGMEAATRYVDFAEKEYTLALAGGQEDRVQKASSNLQQAKKQMEFTEVVLQKPLTILGEKFTNYFLKYDSRKQSLNKVFTSYTTWDDVLTPSTSKKTKKRSEKWKRQIPDIIERKGGRTPNFTKPEGLIKNFGFRSVEYGHYVSDKKASEHLCLSAESFFDLADILKIKDDKLSLNGRLSMAFGARGSGNALGHYEPLAKIINLTRDKGVLAILAHEYAHALDHFIYDASHSFKPESLGYASENTLGSACSFEVEQARQALVKQMFSGETVEYIENKNEDGITYRLPNAWKEAYTQSGDLKFVLSIVDDDLRRRYDISKGDKLILMEGNNYATKRRNQQIRAYKRNRLTAAQAVAWYHQAQTKQRVETIPYPVFRSNYFQHSISMDKGKIGKYWSSGREMFARAFESYIQDRLQEIGRKNDYLVSGTRVNDPVFPQELERKQINEAMDVYIKLLTKEFFV</sequence>
<name>D3G1C7_ALKPO</name>
<organism evidence="3 4">
    <name type="scientific">Alkalihalophilus pseudofirmus (strain ATCC BAA-2126 / JCM 17055 / OF4)</name>
    <name type="common">Bacillus pseudofirmus</name>
    <dbReference type="NCBI Taxonomy" id="398511"/>
    <lineage>
        <taxon>Bacteria</taxon>
        <taxon>Bacillati</taxon>
        <taxon>Bacillota</taxon>
        <taxon>Bacilli</taxon>
        <taxon>Bacillales</taxon>
        <taxon>Bacillaceae</taxon>
        <taxon>Alkalihalophilus</taxon>
    </lineage>
</organism>
<gene>
    <name evidence="3" type="ordered locus">BpOF4_20789</name>
</gene>
<evidence type="ECO:0000313" key="4">
    <source>
        <dbReference type="Proteomes" id="UP000001544"/>
    </source>
</evidence>
<dbReference type="KEGG" id="bpf:BpOF4_20789"/>
<evidence type="ECO:0000313" key="3">
    <source>
        <dbReference type="EMBL" id="ADC52153.1"/>
    </source>
</evidence>
<dbReference type="Pfam" id="PF18796">
    <property type="entry name" value="LPD1"/>
    <property type="match status" value="1"/>
</dbReference>
<protein>
    <recommendedName>
        <fullName evidence="2">Large polyvalent protein-associated domain-containing protein</fullName>
    </recommendedName>
</protein>